<keyword evidence="7 9" id="KW-0630">Potassium</keyword>
<dbReference type="InterPro" id="IPR011611">
    <property type="entry name" value="PfkB_dom"/>
</dbReference>
<gene>
    <name evidence="9" type="primary">rbsK</name>
    <name evidence="11" type="ORF">DI586_06935</name>
</gene>
<dbReference type="GO" id="GO:0005524">
    <property type="term" value="F:ATP binding"/>
    <property type="evidence" value="ECO:0007669"/>
    <property type="project" value="UniProtKB-UniRule"/>
</dbReference>
<dbReference type="EC" id="2.7.1.15" evidence="9"/>
<comment type="activity regulation">
    <text evidence="9">Activated by a monovalent cation that binds near, but not in, the active site. The most likely occupant of the site in vivo is potassium. Ion binding induces a conformational change that may alter substrate affinity.</text>
</comment>
<dbReference type="HAMAP" id="MF_01987">
    <property type="entry name" value="Ribokinase"/>
    <property type="match status" value="1"/>
</dbReference>
<feature type="binding site" evidence="9">
    <location>
        <begin position="217"/>
        <end position="222"/>
    </location>
    <ligand>
        <name>ATP</name>
        <dbReference type="ChEBI" id="CHEBI:30616"/>
    </ligand>
</feature>
<evidence type="ECO:0000256" key="7">
    <source>
        <dbReference type="ARBA" id="ARBA00022958"/>
    </source>
</evidence>
<dbReference type="InterPro" id="IPR029056">
    <property type="entry name" value="Ribokinase-like"/>
</dbReference>
<dbReference type="GO" id="GO:0019303">
    <property type="term" value="P:D-ribose catabolic process"/>
    <property type="evidence" value="ECO:0007669"/>
    <property type="project" value="UniProtKB-UniRule"/>
</dbReference>
<comment type="similarity">
    <text evidence="9">Belongs to the carbohydrate kinase PfkB family. Ribokinase subfamily.</text>
</comment>
<organism evidence="11 12">
    <name type="scientific">Micavibrio aeruginosavorus</name>
    <dbReference type="NCBI Taxonomy" id="349221"/>
    <lineage>
        <taxon>Bacteria</taxon>
        <taxon>Pseudomonadati</taxon>
        <taxon>Bdellovibrionota</taxon>
        <taxon>Bdellovibrionia</taxon>
        <taxon>Bdellovibrionales</taxon>
        <taxon>Pseudobdellovibrionaceae</taxon>
        <taxon>Micavibrio</taxon>
    </lineage>
</organism>
<feature type="binding site" evidence="9">
    <location>
        <position position="283"/>
    </location>
    <ligand>
        <name>K(+)</name>
        <dbReference type="ChEBI" id="CHEBI:29103"/>
    </ligand>
</feature>
<keyword evidence="1 9" id="KW-0808">Transferase</keyword>
<evidence type="ECO:0000256" key="1">
    <source>
        <dbReference type="ARBA" id="ARBA00022679"/>
    </source>
</evidence>
<comment type="caution">
    <text evidence="9">Lacks conserved residue(s) required for the propagation of feature annotation.</text>
</comment>
<dbReference type="EMBL" id="QFOT01000070">
    <property type="protein sequence ID" value="PZP55422.1"/>
    <property type="molecule type" value="Genomic_DNA"/>
</dbReference>
<feature type="domain" description="Carbohydrate kinase PfkB" evidence="10">
    <location>
        <begin position="2"/>
        <end position="294"/>
    </location>
</feature>
<comment type="function">
    <text evidence="9">Catalyzes the phosphorylation of ribose at O-5 in a reaction requiring ATP and magnesium. The resulting D-ribose-5-phosphate can then be used either for sythesis of nucleotides, histidine, and tryptophan, or as a component of the pentose phosphate pathway.</text>
</comment>
<dbReference type="GO" id="GO:0046872">
    <property type="term" value="F:metal ion binding"/>
    <property type="evidence" value="ECO:0007669"/>
    <property type="project" value="UniProtKB-KW"/>
</dbReference>
<dbReference type="GO" id="GO:0005829">
    <property type="term" value="C:cytosol"/>
    <property type="evidence" value="ECO:0007669"/>
    <property type="project" value="TreeGrafter"/>
</dbReference>
<dbReference type="SUPFAM" id="SSF53613">
    <property type="entry name" value="Ribokinase-like"/>
    <property type="match status" value="1"/>
</dbReference>
<feature type="binding site" evidence="9">
    <location>
        <position position="288"/>
    </location>
    <ligand>
        <name>K(+)</name>
        <dbReference type="ChEBI" id="CHEBI:29103"/>
    </ligand>
</feature>
<comment type="catalytic activity">
    <reaction evidence="9">
        <text>D-ribose + ATP = D-ribose 5-phosphate + ADP + H(+)</text>
        <dbReference type="Rhea" id="RHEA:13697"/>
        <dbReference type="ChEBI" id="CHEBI:15378"/>
        <dbReference type="ChEBI" id="CHEBI:30616"/>
        <dbReference type="ChEBI" id="CHEBI:47013"/>
        <dbReference type="ChEBI" id="CHEBI:78346"/>
        <dbReference type="ChEBI" id="CHEBI:456216"/>
        <dbReference type="EC" id="2.7.1.15"/>
    </reaction>
</comment>
<feature type="binding site" evidence="9">
    <location>
        <begin position="37"/>
        <end position="41"/>
    </location>
    <ligand>
        <name>substrate</name>
    </ligand>
</feature>
<feature type="binding site" evidence="9">
    <location>
        <position position="292"/>
    </location>
    <ligand>
        <name>K(+)</name>
        <dbReference type="ChEBI" id="CHEBI:29103"/>
    </ligand>
</feature>
<feature type="binding site" evidence="9">
    <location>
        <position position="136"/>
    </location>
    <ligand>
        <name>substrate</name>
    </ligand>
</feature>
<dbReference type="PANTHER" id="PTHR10584">
    <property type="entry name" value="SUGAR KINASE"/>
    <property type="match status" value="1"/>
</dbReference>
<dbReference type="CDD" id="cd01174">
    <property type="entry name" value="ribokinase"/>
    <property type="match status" value="1"/>
</dbReference>
<protein>
    <recommendedName>
        <fullName evidence="9">Ribokinase</fullName>
        <shortName evidence="9">RK</shortName>
        <ecNumber evidence="9">2.7.1.15</ecNumber>
    </recommendedName>
</protein>
<dbReference type="UniPathway" id="UPA00916">
    <property type="reaction ID" value="UER00889"/>
</dbReference>
<evidence type="ECO:0000256" key="9">
    <source>
        <dbReference type="HAMAP-Rule" id="MF_01987"/>
    </source>
</evidence>
<accession>A0A2W5HIC9</accession>
<feature type="binding site" evidence="9">
    <location>
        <begin position="9"/>
        <end position="11"/>
    </location>
    <ligand>
        <name>substrate</name>
    </ligand>
</feature>
<feature type="binding site" evidence="9">
    <location>
        <begin position="252"/>
        <end position="253"/>
    </location>
    <ligand>
        <name>ATP</name>
        <dbReference type="ChEBI" id="CHEBI:30616"/>
    </ligand>
</feature>
<proteinExistence type="inferred from homology"/>
<feature type="binding site" evidence="9">
    <location>
        <position position="247"/>
    </location>
    <ligand>
        <name>K(+)</name>
        <dbReference type="ChEBI" id="CHEBI:29103"/>
    </ligand>
</feature>
<dbReference type="PRINTS" id="PR00990">
    <property type="entry name" value="RIBOKINASE"/>
</dbReference>
<dbReference type="AlphaFoldDB" id="A0A2W5HIC9"/>
<keyword evidence="2 9" id="KW-0479">Metal-binding</keyword>
<dbReference type="InterPro" id="IPR002139">
    <property type="entry name" value="Ribo/fructo_kinase"/>
</dbReference>
<sequence>MIIVFGSLNMDMSVRLEKLPQAGETILSSDYDLNPGGKGGNQALAAARAGAKVAVVGKVGDDNYGRSISEALRRDGVIVSGIAKSDDLPTGTALTARDAMGQKQIIILSGANTQAAADQIPDEILVPGNILLMQMELPVDETLSVLERAKQRGCTTILNMAPALSIPKRAMGNLDYLIVNSIEVKQIAQKLGMSGDNNALKIAHGLATEGQLTCLVTLGKSGAVAVTKDNQAWGVPTLDVDQSLVVDVNGAGDAYCGTFAAAIHDRLPLPEAMRRATVAATLCCMKQGAMPSLPYLDDIEAKLPELPQAQSVQI</sequence>
<feature type="binding site" evidence="9">
    <location>
        <position position="249"/>
    </location>
    <ligand>
        <name>K(+)</name>
        <dbReference type="ChEBI" id="CHEBI:29103"/>
    </ligand>
</feature>
<dbReference type="Pfam" id="PF00294">
    <property type="entry name" value="PfkB"/>
    <property type="match status" value="1"/>
</dbReference>
<comment type="subcellular location">
    <subcellularLocation>
        <location evidence="9">Cytoplasm</location>
    </subcellularLocation>
</comment>
<dbReference type="Proteomes" id="UP000249739">
    <property type="component" value="Unassembled WGS sequence"/>
</dbReference>
<keyword evidence="6 9" id="KW-0460">Magnesium</keyword>
<feature type="binding site" evidence="9">
    <location>
        <position position="180"/>
    </location>
    <ligand>
        <name>ATP</name>
        <dbReference type="ChEBI" id="CHEBI:30616"/>
    </ligand>
</feature>
<keyword evidence="9" id="KW-0963">Cytoplasm</keyword>
<keyword evidence="5 9" id="KW-0067">ATP-binding</keyword>
<comment type="caution">
    <text evidence="11">The sequence shown here is derived from an EMBL/GenBank/DDBJ whole genome shotgun (WGS) entry which is preliminary data.</text>
</comment>
<comment type="cofactor">
    <cofactor evidence="9">
        <name>Mg(2+)</name>
        <dbReference type="ChEBI" id="CHEBI:18420"/>
    </cofactor>
    <text evidence="9">Requires a divalent cation, most likely magnesium in vivo, as an electrophilic catalyst to aid phosphoryl group transfer. It is the chelate of the metal and the nucleotide that is the actual substrate.</text>
</comment>
<evidence type="ECO:0000256" key="3">
    <source>
        <dbReference type="ARBA" id="ARBA00022741"/>
    </source>
</evidence>
<keyword evidence="3 9" id="KW-0547">Nucleotide-binding</keyword>
<comment type="pathway">
    <text evidence="9">Carbohydrate metabolism; D-ribose degradation; D-ribose 5-phosphate from beta-D-ribopyranose: step 2/2.</text>
</comment>
<keyword evidence="8 9" id="KW-0119">Carbohydrate metabolism</keyword>
<feature type="active site" description="Proton acceptor" evidence="9">
    <location>
        <position position="253"/>
    </location>
</feature>
<evidence type="ECO:0000259" key="10">
    <source>
        <dbReference type="Pfam" id="PF00294"/>
    </source>
</evidence>
<reference evidence="11 12" key="1">
    <citation type="submission" date="2017-08" db="EMBL/GenBank/DDBJ databases">
        <title>Infants hospitalized years apart are colonized by the same room-sourced microbial strains.</title>
        <authorList>
            <person name="Brooks B."/>
            <person name="Olm M.R."/>
            <person name="Firek B.A."/>
            <person name="Baker R."/>
            <person name="Thomas B.C."/>
            <person name="Morowitz M.J."/>
            <person name="Banfield J.F."/>
        </authorList>
    </citation>
    <scope>NUCLEOTIDE SEQUENCE [LARGE SCALE GENOMIC DNA]</scope>
    <source>
        <strain evidence="11">S2_006_000_R2_64</strain>
    </source>
</reference>
<evidence type="ECO:0000256" key="6">
    <source>
        <dbReference type="ARBA" id="ARBA00022842"/>
    </source>
</evidence>
<evidence type="ECO:0000313" key="11">
    <source>
        <dbReference type="EMBL" id="PZP55422.1"/>
    </source>
</evidence>
<dbReference type="PANTHER" id="PTHR10584:SF166">
    <property type="entry name" value="RIBOKINASE"/>
    <property type="match status" value="1"/>
</dbReference>
<dbReference type="GO" id="GO:0004747">
    <property type="term" value="F:ribokinase activity"/>
    <property type="evidence" value="ECO:0007669"/>
    <property type="project" value="UniProtKB-UniRule"/>
</dbReference>
<dbReference type="InterPro" id="IPR011877">
    <property type="entry name" value="Ribokinase"/>
</dbReference>
<feature type="binding site" evidence="9">
    <location>
        <position position="286"/>
    </location>
    <ligand>
        <name>K(+)</name>
        <dbReference type="ChEBI" id="CHEBI:29103"/>
    </ligand>
</feature>
<keyword evidence="4 9" id="KW-0418">Kinase</keyword>
<comment type="subunit">
    <text evidence="9">Homodimer.</text>
</comment>
<evidence type="ECO:0000313" key="12">
    <source>
        <dbReference type="Proteomes" id="UP000249739"/>
    </source>
</evidence>
<dbReference type="Gene3D" id="3.40.1190.20">
    <property type="match status" value="1"/>
</dbReference>
<evidence type="ECO:0000256" key="5">
    <source>
        <dbReference type="ARBA" id="ARBA00022840"/>
    </source>
</evidence>
<feature type="binding site" evidence="9">
    <location>
        <position position="253"/>
    </location>
    <ligand>
        <name>substrate</name>
    </ligand>
</feature>
<evidence type="ECO:0000256" key="8">
    <source>
        <dbReference type="ARBA" id="ARBA00023277"/>
    </source>
</evidence>
<evidence type="ECO:0000256" key="4">
    <source>
        <dbReference type="ARBA" id="ARBA00022777"/>
    </source>
</evidence>
<evidence type="ECO:0000256" key="2">
    <source>
        <dbReference type="ARBA" id="ARBA00022723"/>
    </source>
</evidence>
<name>A0A2W5HIC9_9BACT</name>